<dbReference type="CDD" id="cd00202">
    <property type="entry name" value="ZnF_GATA"/>
    <property type="match status" value="1"/>
</dbReference>
<accession>A0A4V1J0G3</accession>
<dbReference type="PROSITE" id="PS50114">
    <property type="entry name" value="GATA_ZN_FINGER_2"/>
    <property type="match status" value="1"/>
</dbReference>
<dbReference type="Gene3D" id="3.30.50.10">
    <property type="entry name" value="Erythroid Transcription Factor GATA-1, subunit A"/>
    <property type="match status" value="1"/>
</dbReference>
<dbReference type="GO" id="GO:0008270">
    <property type="term" value="F:zinc ion binding"/>
    <property type="evidence" value="ECO:0007669"/>
    <property type="project" value="UniProtKB-KW"/>
</dbReference>
<dbReference type="GO" id="GO:0045944">
    <property type="term" value="P:positive regulation of transcription by RNA polymerase II"/>
    <property type="evidence" value="ECO:0007669"/>
    <property type="project" value="TreeGrafter"/>
</dbReference>
<evidence type="ECO:0000256" key="4">
    <source>
        <dbReference type="ARBA" id="ARBA00022833"/>
    </source>
</evidence>
<dbReference type="Proteomes" id="UP000281549">
    <property type="component" value="Unassembled WGS sequence"/>
</dbReference>
<evidence type="ECO:0000313" key="9">
    <source>
        <dbReference type="Proteomes" id="UP000281549"/>
    </source>
</evidence>
<dbReference type="InterPro" id="IPR039355">
    <property type="entry name" value="Transcription_factor_GATA"/>
</dbReference>
<reference evidence="9" key="1">
    <citation type="journal article" date="2018" name="Nat. Microbiol.">
        <title>Leveraging single-cell genomics to expand the fungal tree of life.</title>
        <authorList>
            <person name="Ahrendt S.R."/>
            <person name="Quandt C.A."/>
            <person name="Ciobanu D."/>
            <person name="Clum A."/>
            <person name="Salamov A."/>
            <person name="Andreopoulos B."/>
            <person name="Cheng J.F."/>
            <person name="Woyke T."/>
            <person name="Pelin A."/>
            <person name="Henrissat B."/>
            <person name="Reynolds N.K."/>
            <person name="Benny G.L."/>
            <person name="Smith M.E."/>
            <person name="James T.Y."/>
            <person name="Grigoriev I.V."/>
        </authorList>
    </citation>
    <scope>NUCLEOTIDE SEQUENCE [LARGE SCALE GENOMIC DNA]</scope>
    <source>
        <strain evidence="9">CSF55</strain>
    </source>
</reference>
<dbReference type="EMBL" id="ML004953">
    <property type="protein sequence ID" value="RKP21459.1"/>
    <property type="molecule type" value="Genomic_DNA"/>
</dbReference>
<dbReference type="PANTHER" id="PTHR10071:SF281">
    <property type="entry name" value="BOX A-BINDING FACTOR-RELATED"/>
    <property type="match status" value="1"/>
</dbReference>
<evidence type="ECO:0000313" key="8">
    <source>
        <dbReference type="EMBL" id="RKP21459.1"/>
    </source>
</evidence>
<dbReference type="AlphaFoldDB" id="A0A4V1J0G3"/>
<evidence type="ECO:0000256" key="2">
    <source>
        <dbReference type="ARBA" id="ARBA00022723"/>
    </source>
</evidence>
<evidence type="ECO:0000256" key="5">
    <source>
        <dbReference type="ARBA" id="ARBA00023242"/>
    </source>
</evidence>
<feature type="non-terminal residue" evidence="8">
    <location>
        <position position="56"/>
    </location>
</feature>
<feature type="domain" description="GATA-type" evidence="7">
    <location>
        <begin position="1"/>
        <end position="47"/>
    </location>
</feature>
<sequence>CQNCQTDKTPLWRKLDGAQYCNACGLYFKLHGRHRPSHLKSDVIKKRNRDFAGLKT</sequence>
<dbReference type="GO" id="GO:0000981">
    <property type="term" value="F:DNA-binding transcription factor activity, RNA polymerase II-specific"/>
    <property type="evidence" value="ECO:0007669"/>
    <property type="project" value="TreeGrafter"/>
</dbReference>
<gene>
    <name evidence="8" type="ORF">ROZALSC1DRAFT_1903</name>
</gene>
<dbReference type="PANTHER" id="PTHR10071">
    <property type="entry name" value="TRANSCRIPTION FACTOR GATA FAMILY MEMBER"/>
    <property type="match status" value="1"/>
</dbReference>
<keyword evidence="5" id="KW-0539">Nucleus</keyword>
<keyword evidence="3 6" id="KW-0863">Zinc-finger</keyword>
<evidence type="ECO:0000256" key="3">
    <source>
        <dbReference type="ARBA" id="ARBA00022771"/>
    </source>
</evidence>
<comment type="subcellular location">
    <subcellularLocation>
        <location evidence="1">Nucleus</location>
    </subcellularLocation>
</comment>
<dbReference type="InterPro" id="IPR000679">
    <property type="entry name" value="Znf_GATA"/>
</dbReference>
<evidence type="ECO:0000256" key="6">
    <source>
        <dbReference type="PROSITE-ProRule" id="PRU00094"/>
    </source>
</evidence>
<dbReference type="GO" id="GO:0000122">
    <property type="term" value="P:negative regulation of transcription by RNA polymerase II"/>
    <property type="evidence" value="ECO:0007669"/>
    <property type="project" value="TreeGrafter"/>
</dbReference>
<feature type="non-terminal residue" evidence="8">
    <location>
        <position position="1"/>
    </location>
</feature>
<dbReference type="Pfam" id="PF00320">
    <property type="entry name" value="GATA"/>
    <property type="match status" value="1"/>
</dbReference>
<keyword evidence="2" id="KW-0479">Metal-binding</keyword>
<evidence type="ECO:0000259" key="7">
    <source>
        <dbReference type="PROSITE" id="PS50114"/>
    </source>
</evidence>
<dbReference type="GO" id="GO:0005634">
    <property type="term" value="C:nucleus"/>
    <property type="evidence" value="ECO:0007669"/>
    <property type="project" value="UniProtKB-SubCell"/>
</dbReference>
<dbReference type="GO" id="GO:0000978">
    <property type="term" value="F:RNA polymerase II cis-regulatory region sequence-specific DNA binding"/>
    <property type="evidence" value="ECO:0007669"/>
    <property type="project" value="TreeGrafter"/>
</dbReference>
<dbReference type="InterPro" id="IPR013088">
    <property type="entry name" value="Znf_NHR/GATA"/>
</dbReference>
<evidence type="ECO:0000256" key="1">
    <source>
        <dbReference type="ARBA" id="ARBA00004123"/>
    </source>
</evidence>
<dbReference type="SUPFAM" id="SSF57716">
    <property type="entry name" value="Glucocorticoid receptor-like (DNA-binding domain)"/>
    <property type="match status" value="1"/>
</dbReference>
<protein>
    <recommendedName>
        <fullName evidence="7">GATA-type domain-containing protein</fullName>
    </recommendedName>
</protein>
<dbReference type="SMART" id="SM00401">
    <property type="entry name" value="ZnF_GATA"/>
    <property type="match status" value="1"/>
</dbReference>
<organism evidence="8 9">
    <name type="scientific">Rozella allomycis (strain CSF55)</name>
    <dbReference type="NCBI Taxonomy" id="988480"/>
    <lineage>
        <taxon>Eukaryota</taxon>
        <taxon>Fungi</taxon>
        <taxon>Fungi incertae sedis</taxon>
        <taxon>Cryptomycota</taxon>
        <taxon>Cryptomycota incertae sedis</taxon>
        <taxon>Rozella</taxon>
    </lineage>
</organism>
<name>A0A4V1J0G3_ROZAC</name>
<proteinExistence type="predicted"/>
<keyword evidence="4" id="KW-0862">Zinc</keyword>